<organism evidence="3 4">
    <name type="scientific">Anaeramoeba ignava</name>
    <name type="common">Anaerobic marine amoeba</name>
    <dbReference type="NCBI Taxonomy" id="1746090"/>
    <lineage>
        <taxon>Eukaryota</taxon>
        <taxon>Metamonada</taxon>
        <taxon>Anaeramoebidae</taxon>
        <taxon>Anaeramoeba</taxon>
    </lineage>
</organism>
<dbReference type="GO" id="GO:0003924">
    <property type="term" value="F:GTPase activity"/>
    <property type="evidence" value="ECO:0007669"/>
    <property type="project" value="InterPro"/>
</dbReference>
<dbReference type="Proteomes" id="UP001149090">
    <property type="component" value="Unassembled WGS sequence"/>
</dbReference>
<dbReference type="Gene3D" id="3.40.50.300">
    <property type="entry name" value="P-loop containing nucleotide triphosphate hydrolases"/>
    <property type="match status" value="1"/>
</dbReference>
<dbReference type="GO" id="GO:0007264">
    <property type="term" value="P:small GTPase-mediated signal transduction"/>
    <property type="evidence" value="ECO:0007669"/>
    <property type="project" value="InterPro"/>
</dbReference>
<keyword evidence="4" id="KW-1185">Reference proteome</keyword>
<dbReference type="OrthoDB" id="8830751at2759"/>
<dbReference type="PROSITE" id="PS51421">
    <property type="entry name" value="RAS"/>
    <property type="match status" value="1"/>
</dbReference>
<dbReference type="InterPro" id="IPR003578">
    <property type="entry name" value="Small_GTPase_Rho"/>
</dbReference>
<gene>
    <name evidence="3" type="ORF">M0811_11952</name>
</gene>
<dbReference type="PANTHER" id="PTHR24072">
    <property type="entry name" value="RHO FAMILY GTPASE"/>
    <property type="match status" value="1"/>
</dbReference>
<keyword evidence="2" id="KW-0342">GTP-binding</keyword>
<dbReference type="InterPro" id="IPR005225">
    <property type="entry name" value="Small_GTP-bd"/>
</dbReference>
<comment type="caution">
    <text evidence="3">The sequence shown here is derived from an EMBL/GenBank/DDBJ whole genome shotgun (WGS) entry which is preliminary data.</text>
</comment>
<accession>A0A9Q0L9Z6</accession>
<reference evidence="3" key="1">
    <citation type="submission" date="2022-10" db="EMBL/GenBank/DDBJ databases">
        <title>Novel sulphate-reducing endosymbionts in the free-living metamonad Anaeramoeba.</title>
        <authorList>
            <person name="Jerlstrom-Hultqvist J."/>
            <person name="Cepicka I."/>
            <person name="Gallot-Lavallee L."/>
            <person name="Salas-Leiva D."/>
            <person name="Curtis B.A."/>
            <person name="Zahonova K."/>
            <person name="Pipaliya S."/>
            <person name="Dacks J."/>
            <person name="Roger A.J."/>
        </authorList>
    </citation>
    <scope>NUCLEOTIDE SEQUENCE</scope>
    <source>
        <strain evidence="3">BMAN</strain>
    </source>
</reference>
<dbReference type="AlphaFoldDB" id="A0A9Q0L9Z6"/>
<evidence type="ECO:0000313" key="4">
    <source>
        <dbReference type="Proteomes" id="UP001149090"/>
    </source>
</evidence>
<dbReference type="PROSITE" id="PS51420">
    <property type="entry name" value="RHO"/>
    <property type="match status" value="1"/>
</dbReference>
<dbReference type="GO" id="GO:0005525">
    <property type="term" value="F:GTP binding"/>
    <property type="evidence" value="ECO:0007669"/>
    <property type="project" value="UniProtKB-KW"/>
</dbReference>
<dbReference type="InterPro" id="IPR001806">
    <property type="entry name" value="Small_GTPase"/>
</dbReference>
<dbReference type="InterPro" id="IPR027417">
    <property type="entry name" value="P-loop_NTPase"/>
</dbReference>
<proteinExistence type="predicted"/>
<dbReference type="Pfam" id="PF00071">
    <property type="entry name" value="Ras"/>
    <property type="match status" value="1"/>
</dbReference>
<dbReference type="NCBIfam" id="TIGR00231">
    <property type="entry name" value="small_GTP"/>
    <property type="match status" value="1"/>
</dbReference>
<dbReference type="PROSITE" id="PS51419">
    <property type="entry name" value="RAB"/>
    <property type="match status" value="1"/>
</dbReference>
<dbReference type="SUPFAM" id="SSF52540">
    <property type="entry name" value="P-loop containing nucleoside triphosphate hydrolases"/>
    <property type="match status" value="1"/>
</dbReference>
<dbReference type="PRINTS" id="PR00449">
    <property type="entry name" value="RASTRNSFRMNG"/>
</dbReference>
<evidence type="ECO:0000256" key="1">
    <source>
        <dbReference type="ARBA" id="ARBA00022741"/>
    </source>
</evidence>
<sequence>MKITIALVGDSQVGKSKLLQSIKNEEAKPSYVPRTTTEFTINYSIKKGQSLEVQFYDTIGGYDYNYTRPKIYSKCKIIWLCYSITQPSTLSNIISKWKPEVDRSSSKLVVFLVGLKADLRKDPDVIQNLSYSQQEPVSPQAGIKIAHDLNAVKYIECSSVSHKGIDTLIHQSVLALSDDSSKSDKKSDKSDKGCLLM</sequence>
<evidence type="ECO:0000313" key="3">
    <source>
        <dbReference type="EMBL" id="KAJ5069052.1"/>
    </source>
</evidence>
<dbReference type="SMART" id="SM00175">
    <property type="entry name" value="RAB"/>
    <property type="match status" value="1"/>
</dbReference>
<evidence type="ECO:0000256" key="2">
    <source>
        <dbReference type="ARBA" id="ARBA00023134"/>
    </source>
</evidence>
<dbReference type="SMART" id="SM00174">
    <property type="entry name" value="RHO"/>
    <property type="match status" value="1"/>
</dbReference>
<keyword evidence="1" id="KW-0547">Nucleotide-binding</keyword>
<dbReference type="CDD" id="cd00157">
    <property type="entry name" value="Rho"/>
    <property type="match status" value="1"/>
</dbReference>
<name>A0A9Q0L9Z6_ANAIG</name>
<protein>
    <submittedName>
        <fullName evidence="3">Rho-related gtp-binding protein rhod</fullName>
    </submittedName>
</protein>
<dbReference type="EMBL" id="JAPDFW010000109">
    <property type="protein sequence ID" value="KAJ5069052.1"/>
    <property type="molecule type" value="Genomic_DNA"/>
</dbReference>